<evidence type="ECO:0000256" key="4">
    <source>
        <dbReference type="ARBA" id="ARBA00022989"/>
    </source>
</evidence>
<reference evidence="9" key="1">
    <citation type="journal article" date="2022" name="Int. J. Syst. Evol. Microbiol.">
        <title>Anaeromyxobacter oryzae sp. nov., Anaeromyxobacter diazotrophicus sp. nov. and Anaeromyxobacter paludicola sp. nov., isolated from paddy soils.</title>
        <authorList>
            <person name="Itoh H."/>
            <person name="Xu Z."/>
            <person name="Mise K."/>
            <person name="Masuda Y."/>
            <person name="Ushijima N."/>
            <person name="Hayakawa C."/>
            <person name="Shiratori Y."/>
            <person name="Senoo K."/>
        </authorList>
    </citation>
    <scope>NUCLEOTIDE SEQUENCE [LARGE SCALE GENOMIC DNA]</scope>
    <source>
        <strain evidence="9">Red630</strain>
    </source>
</reference>
<dbReference type="InterPro" id="IPR036390">
    <property type="entry name" value="WH_DNA-bd_sf"/>
</dbReference>
<dbReference type="Proteomes" id="UP001162734">
    <property type="component" value="Chromosome"/>
</dbReference>
<evidence type="ECO:0000313" key="9">
    <source>
        <dbReference type="Proteomes" id="UP001162734"/>
    </source>
</evidence>
<keyword evidence="5 7" id="KW-0472">Membrane</keyword>
<feature type="transmembrane region" description="Helical" evidence="7">
    <location>
        <begin position="166"/>
        <end position="187"/>
    </location>
</feature>
<dbReference type="Gene3D" id="1.10.10.10">
    <property type="entry name" value="Winged helix-like DNA-binding domain superfamily/Winged helix DNA-binding domain"/>
    <property type="match status" value="1"/>
</dbReference>
<dbReference type="InterPro" id="IPR036388">
    <property type="entry name" value="WH-like_DNA-bd_sf"/>
</dbReference>
<evidence type="ECO:0000256" key="6">
    <source>
        <dbReference type="SAM" id="MobiDB-lite"/>
    </source>
</evidence>
<evidence type="ECO:0000256" key="3">
    <source>
        <dbReference type="ARBA" id="ARBA00022692"/>
    </source>
</evidence>
<feature type="region of interest" description="Disordered" evidence="6">
    <location>
        <begin position="397"/>
        <end position="423"/>
    </location>
</feature>
<dbReference type="Pfam" id="PF03631">
    <property type="entry name" value="Virul_fac_BrkB"/>
    <property type="match status" value="1"/>
</dbReference>
<dbReference type="InterPro" id="IPR017039">
    <property type="entry name" value="Virul_fac_BrkB"/>
</dbReference>
<keyword evidence="3 7" id="KW-0812">Transmembrane</keyword>
<dbReference type="EMBL" id="AP025592">
    <property type="protein sequence ID" value="BDG08952.1"/>
    <property type="molecule type" value="Genomic_DNA"/>
</dbReference>
<feature type="transmembrane region" description="Helical" evidence="7">
    <location>
        <begin position="199"/>
        <end position="223"/>
    </location>
</feature>
<protein>
    <submittedName>
        <fullName evidence="8">Uncharacterized protein</fullName>
    </submittedName>
</protein>
<comment type="subcellular location">
    <subcellularLocation>
        <location evidence="1">Cell membrane</location>
        <topology evidence="1">Multi-pass membrane protein</topology>
    </subcellularLocation>
</comment>
<name>A0ABM7XAS6_9BACT</name>
<evidence type="ECO:0000313" key="8">
    <source>
        <dbReference type="EMBL" id="BDG08952.1"/>
    </source>
</evidence>
<keyword evidence="2" id="KW-1003">Cell membrane</keyword>
<sequence length="423" mass="44523">MRPELIKLLAVAGALRDRELRVRAMALTYTSLFALVPALVVAFSVVQAFTGMERLWVRVHEFLLENLAVGARTAVAPHLDEFVRNAHATSAGIVGGALLVWSAVSLFSQVERAVNDLWAVHKRRPLVSTLLTYWAGLTLGPLLLAGSLALGHAFQARLGASPAGQLGAGIASLALTCTFFSVFYLIIPATKVRPRPAAIGGLTAGLAWEIAKAIYAFAVARFFHYHAVYGSLAAVPIFLLWIFVSWTIFLFGARVAFVAQHARALVHAHPSDQTAAGRELLAARTLREIALAYRAGAPPPEPAELADRLSALAEPVREALGALRQAGLLVEAAGGGFVPGRPLDRITLAEVRRAISGPAPQADPGSVRLGQALLESERASAAALGAVTIAELCDEAAPPLEPAPADQKPQQGGQALAGSSRGA</sequence>
<proteinExistence type="predicted"/>
<dbReference type="NCBIfam" id="TIGR00765">
    <property type="entry name" value="yihY_not_rbn"/>
    <property type="match status" value="1"/>
</dbReference>
<feature type="transmembrane region" description="Helical" evidence="7">
    <location>
        <begin position="26"/>
        <end position="49"/>
    </location>
</feature>
<dbReference type="PANTHER" id="PTHR30213:SF0">
    <property type="entry name" value="UPF0761 MEMBRANE PROTEIN YIHY"/>
    <property type="match status" value="1"/>
</dbReference>
<accession>A0ABM7XAS6</accession>
<feature type="transmembrane region" description="Helical" evidence="7">
    <location>
        <begin position="131"/>
        <end position="154"/>
    </location>
</feature>
<organism evidence="8 9">
    <name type="scientific">Anaeromyxobacter paludicola</name>
    <dbReference type="NCBI Taxonomy" id="2918171"/>
    <lineage>
        <taxon>Bacteria</taxon>
        <taxon>Pseudomonadati</taxon>
        <taxon>Myxococcota</taxon>
        <taxon>Myxococcia</taxon>
        <taxon>Myxococcales</taxon>
        <taxon>Cystobacterineae</taxon>
        <taxon>Anaeromyxobacteraceae</taxon>
        <taxon>Anaeromyxobacter</taxon>
    </lineage>
</organism>
<feature type="transmembrane region" description="Helical" evidence="7">
    <location>
        <begin position="88"/>
        <end position="110"/>
    </location>
</feature>
<dbReference type="RefSeq" id="WP_248340485.1">
    <property type="nucleotide sequence ID" value="NZ_AP025592.1"/>
</dbReference>
<feature type="transmembrane region" description="Helical" evidence="7">
    <location>
        <begin position="229"/>
        <end position="253"/>
    </location>
</feature>
<evidence type="ECO:0000256" key="5">
    <source>
        <dbReference type="ARBA" id="ARBA00023136"/>
    </source>
</evidence>
<gene>
    <name evidence="8" type="ORF">AMPC_20650</name>
</gene>
<evidence type="ECO:0000256" key="2">
    <source>
        <dbReference type="ARBA" id="ARBA00022475"/>
    </source>
</evidence>
<dbReference type="SUPFAM" id="SSF46785">
    <property type="entry name" value="Winged helix' DNA-binding domain"/>
    <property type="match status" value="1"/>
</dbReference>
<dbReference type="PANTHER" id="PTHR30213">
    <property type="entry name" value="INNER MEMBRANE PROTEIN YHJD"/>
    <property type="match status" value="1"/>
</dbReference>
<keyword evidence="4 7" id="KW-1133">Transmembrane helix</keyword>
<keyword evidence="9" id="KW-1185">Reference proteome</keyword>
<evidence type="ECO:0000256" key="1">
    <source>
        <dbReference type="ARBA" id="ARBA00004651"/>
    </source>
</evidence>
<evidence type="ECO:0000256" key="7">
    <source>
        <dbReference type="SAM" id="Phobius"/>
    </source>
</evidence>
<feature type="compositionally biased region" description="Low complexity" evidence="6">
    <location>
        <begin position="397"/>
        <end position="406"/>
    </location>
</feature>